<evidence type="ECO:0000256" key="3">
    <source>
        <dbReference type="ARBA" id="ARBA00022617"/>
    </source>
</evidence>
<evidence type="ECO:0000313" key="12">
    <source>
        <dbReference type="Proteomes" id="UP001443914"/>
    </source>
</evidence>
<keyword evidence="8" id="KW-0408">Iron</keyword>
<dbReference type="GO" id="GO:0005506">
    <property type="term" value="F:iron ion binding"/>
    <property type="evidence" value="ECO:0007669"/>
    <property type="project" value="InterPro"/>
</dbReference>
<evidence type="ECO:0000256" key="9">
    <source>
        <dbReference type="ARBA" id="ARBA00023033"/>
    </source>
</evidence>
<dbReference type="SUPFAM" id="SSF48264">
    <property type="entry name" value="Cytochrome P450"/>
    <property type="match status" value="1"/>
</dbReference>
<proteinExistence type="inferred from homology"/>
<evidence type="ECO:0000256" key="7">
    <source>
        <dbReference type="ARBA" id="ARBA00023002"/>
    </source>
</evidence>
<dbReference type="GO" id="GO:0016705">
    <property type="term" value="F:oxidoreductase activity, acting on paired donors, with incorporation or reduction of molecular oxygen"/>
    <property type="evidence" value="ECO:0007669"/>
    <property type="project" value="InterPro"/>
</dbReference>
<evidence type="ECO:0000256" key="1">
    <source>
        <dbReference type="ARBA" id="ARBA00004370"/>
    </source>
</evidence>
<dbReference type="PANTHER" id="PTHR24282:SF255">
    <property type="entry name" value="CYTOCHROME P450 72A11-RELATED"/>
    <property type="match status" value="1"/>
</dbReference>
<gene>
    <name evidence="11" type="ORF">RND81_10G225000</name>
</gene>
<comment type="subcellular location">
    <subcellularLocation>
        <location evidence="1">Membrane</location>
    </subcellularLocation>
</comment>
<evidence type="ECO:0000256" key="6">
    <source>
        <dbReference type="ARBA" id="ARBA00022989"/>
    </source>
</evidence>
<dbReference type="AlphaFoldDB" id="A0AAW1I681"/>
<keyword evidence="12" id="KW-1185">Reference proteome</keyword>
<dbReference type="PANTHER" id="PTHR24282">
    <property type="entry name" value="CYTOCHROME P450 FAMILY MEMBER"/>
    <property type="match status" value="1"/>
</dbReference>
<dbReference type="Proteomes" id="UP001443914">
    <property type="component" value="Unassembled WGS sequence"/>
</dbReference>
<dbReference type="InterPro" id="IPR050665">
    <property type="entry name" value="Cytochrome_P450_Monooxygen"/>
</dbReference>
<evidence type="ECO:0000256" key="10">
    <source>
        <dbReference type="ARBA" id="ARBA00023136"/>
    </source>
</evidence>
<keyword evidence="4" id="KW-0812">Transmembrane</keyword>
<evidence type="ECO:0000256" key="8">
    <source>
        <dbReference type="ARBA" id="ARBA00023004"/>
    </source>
</evidence>
<keyword evidence="7" id="KW-0560">Oxidoreductase</keyword>
<keyword evidence="9" id="KW-0503">Monooxygenase</keyword>
<dbReference type="InterPro" id="IPR036396">
    <property type="entry name" value="Cyt_P450_sf"/>
</dbReference>
<accession>A0AAW1I681</accession>
<name>A0AAW1I681_SAPOF</name>
<dbReference type="Gene3D" id="1.10.630.10">
    <property type="entry name" value="Cytochrome P450"/>
    <property type="match status" value="1"/>
</dbReference>
<comment type="caution">
    <text evidence="11">The sequence shown here is derived from an EMBL/GenBank/DDBJ whole genome shotgun (WGS) entry which is preliminary data.</text>
</comment>
<keyword evidence="3" id="KW-0349">Heme</keyword>
<evidence type="ECO:0000313" key="11">
    <source>
        <dbReference type="EMBL" id="KAK9684680.1"/>
    </source>
</evidence>
<evidence type="ECO:0000256" key="4">
    <source>
        <dbReference type="ARBA" id="ARBA00022692"/>
    </source>
</evidence>
<evidence type="ECO:0008006" key="13">
    <source>
        <dbReference type="Google" id="ProtNLM"/>
    </source>
</evidence>
<sequence length="46" mass="5276">MIEAKMALSMILQRFSFELSTSYAHAPMTVIFLQPQHGAQIVLRRL</sequence>
<keyword evidence="6" id="KW-1133">Transmembrane helix</keyword>
<keyword evidence="10" id="KW-0472">Membrane</keyword>
<dbReference type="GO" id="GO:0020037">
    <property type="term" value="F:heme binding"/>
    <property type="evidence" value="ECO:0007669"/>
    <property type="project" value="InterPro"/>
</dbReference>
<organism evidence="11 12">
    <name type="scientific">Saponaria officinalis</name>
    <name type="common">Common soapwort</name>
    <name type="synonym">Lychnis saponaria</name>
    <dbReference type="NCBI Taxonomy" id="3572"/>
    <lineage>
        <taxon>Eukaryota</taxon>
        <taxon>Viridiplantae</taxon>
        <taxon>Streptophyta</taxon>
        <taxon>Embryophyta</taxon>
        <taxon>Tracheophyta</taxon>
        <taxon>Spermatophyta</taxon>
        <taxon>Magnoliopsida</taxon>
        <taxon>eudicotyledons</taxon>
        <taxon>Gunneridae</taxon>
        <taxon>Pentapetalae</taxon>
        <taxon>Caryophyllales</taxon>
        <taxon>Caryophyllaceae</taxon>
        <taxon>Caryophylleae</taxon>
        <taxon>Saponaria</taxon>
    </lineage>
</organism>
<evidence type="ECO:0000256" key="5">
    <source>
        <dbReference type="ARBA" id="ARBA00022723"/>
    </source>
</evidence>
<evidence type="ECO:0000256" key="2">
    <source>
        <dbReference type="ARBA" id="ARBA00010617"/>
    </source>
</evidence>
<protein>
    <recommendedName>
        <fullName evidence="13">Cytochrome P450</fullName>
    </recommendedName>
</protein>
<reference evidence="11" key="1">
    <citation type="submission" date="2024-03" db="EMBL/GenBank/DDBJ databases">
        <title>WGS assembly of Saponaria officinalis var. Norfolk2.</title>
        <authorList>
            <person name="Jenkins J."/>
            <person name="Shu S."/>
            <person name="Grimwood J."/>
            <person name="Barry K."/>
            <person name="Goodstein D."/>
            <person name="Schmutz J."/>
            <person name="Leebens-Mack J."/>
            <person name="Osbourn A."/>
        </authorList>
    </citation>
    <scope>NUCLEOTIDE SEQUENCE [LARGE SCALE GENOMIC DNA]</scope>
    <source>
        <strain evidence="11">JIC</strain>
    </source>
</reference>
<dbReference type="GO" id="GO:0016020">
    <property type="term" value="C:membrane"/>
    <property type="evidence" value="ECO:0007669"/>
    <property type="project" value="UniProtKB-SubCell"/>
</dbReference>
<comment type="similarity">
    <text evidence="2">Belongs to the cytochrome P450 family.</text>
</comment>
<keyword evidence="5" id="KW-0479">Metal-binding</keyword>
<dbReference type="GO" id="GO:0004497">
    <property type="term" value="F:monooxygenase activity"/>
    <property type="evidence" value="ECO:0007669"/>
    <property type="project" value="UniProtKB-KW"/>
</dbReference>
<dbReference type="EMBL" id="JBDFQZ010000010">
    <property type="protein sequence ID" value="KAK9684680.1"/>
    <property type="molecule type" value="Genomic_DNA"/>
</dbReference>